<feature type="transmembrane region" description="Helical" evidence="1">
    <location>
        <begin position="12"/>
        <end position="39"/>
    </location>
</feature>
<name>A0A9N9BKU6_9GLOM</name>
<dbReference type="AlphaFoldDB" id="A0A9N9BKU6"/>
<keyword evidence="1" id="KW-0472">Membrane</keyword>
<reference evidence="2" key="1">
    <citation type="submission" date="2021-06" db="EMBL/GenBank/DDBJ databases">
        <authorList>
            <person name="Kallberg Y."/>
            <person name="Tangrot J."/>
            <person name="Rosling A."/>
        </authorList>
    </citation>
    <scope>NUCLEOTIDE SEQUENCE</scope>
    <source>
        <strain evidence="2">FL966</strain>
    </source>
</reference>
<keyword evidence="3" id="KW-1185">Reference proteome</keyword>
<accession>A0A9N9BKU6</accession>
<keyword evidence="1" id="KW-0812">Transmembrane</keyword>
<dbReference type="EMBL" id="CAJVQA010003146">
    <property type="protein sequence ID" value="CAG8567688.1"/>
    <property type="molecule type" value="Genomic_DNA"/>
</dbReference>
<evidence type="ECO:0000256" key="1">
    <source>
        <dbReference type="SAM" id="Phobius"/>
    </source>
</evidence>
<protein>
    <submittedName>
        <fullName evidence="2">13920_t:CDS:1</fullName>
    </submittedName>
</protein>
<evidence type="ECO:0000313" key="3">
    <source>
        <dbReference type="Proteomes" id="UP000789759"/>
    </source>
</evidence>
<keyword evidence="1" id="KW-1133">Transmembrane helix</keyword>
<gene>
    <name evidence="2" type="ORF">CPELLU_LOCUS5505</name>
</gene>
<evidence type="ECO:0000313" key="2">
    <source>
        <dbReference type="EMBL" id="CAG8567688.1"/>
    </source>
</evidence>
<sequence>MALQVDLVLKSQYIITIPLAGIGWIVLLGGVGAITSFYNDTLNAHKFFNYGLSSSSSRMSGAFAALWLYVIYQIIVIISLFMIVAKNAMKHYRYAVLSSIIISFISNCNFAFLATTASGIFNLSLVPEMNSRINAFIAGLSILAIANFIWIIIIGSEDDSTLIKAIDAYYGNTRNNKNDSTSTRFAPQPTQIHTSDVRNV</sequence>
<proteinExistence type="predicted"/>
<feature type="transmembrane region" description="Helical" evidence="1">
    <location>
        <begin position="133"/>
        <end position="154"/>
    </location>
</feature>
<comment type="caution">
    <text evidence="2">The sequence shown here is derived from an EMBL/GenBank/DDBJ whole genome shotgun (WGS) entry which is preliminary data.</text>
</comment>
<dbReference type="OrthoDB" id="10432068at2759"/>
<feature type="transmembrane region" description="Helical" evidence="1">
    <location>
        <begin position="59"/>
        <end position="84"/>
    </location>
</feature>
<organism evidence="2 3">
    <name type="scientific">Cetraspora pellucida</name>
    <dbReference type="NCBI Taxonomy" id="1433469"/>
    <lineage>
        <taxon>Eukaryota</taxon>
        <taxon>Fungi</taxon>
        <taxon>Fungi incertae sedis</taxon>
        <taxon>Mucoromycota</taxon>
        <taxon>Glomeromycotina</taxon>
        <taxon>Glomeromycetes</taxon>
        <taxon>Diversisporales</taxon>
        <taxon>Gigasporaceae</taxon>
        <taxon>Cetraspora</taxon>
    </lineage>
</organism>
<dbReference type="Proteomes" id="UP000789759">
    <property type="component" value="Unassembled WGS sequence"/>
</dbReference>
<feature type="transmembrane region" description="Helical" evidence="1">
    <location>
        <begin position="96"/>
        <end position="121"/>
    </location>
</feature>